<feature type="compositionally biased region" description="Gly residues" evidence="2">
    <location>
        <begin position="344"/>
        <end position="355"/>
    </location>
</feature>
<evidence type="ECO:0000313" key="4">
    <source>
        <dbReference type="Proteomes" id="UP001589894"/>
    </source>
</evidence>
<name>A0ABV6P0I9_9ACTN</name>
<gene>
    <name evidence="3" type="ORF">ACFFHU_20670</name>
</gene>
<dbReference type="PANTHER" id="PTHR41814:SF1">
    <property type="entry name" value="CELLULASE"/>
    <property type="match status" value="1"/>
</dbReference>
<dbReference type="RefSeq" id="WP_377341321.1">
    <property type="nucleotide sequence ID" value="NZ_JBHLUE010000017.1"/>
</dbReference>
<keyword evidence="1 3" id="KW-0378">Hydrolase</keyword>
<proteinExistence type="predicted"/>
<comment type="caution">
    <text evidence="3">The sequence shown here is derived from an EMBL/GenBank/DDBJ whole genome shotgun (WGS) entry which is preliminary data.</text>
</comment>
<dbReference type="Gene3D" id="1.50.10.10">
    <property type="match status" value="1"/>
</dbReference>
<sequence>MTAAPSLPPDRAPTAAPEPVAAHLDAVLLALLAMQRQSWEQGVAAQALLDLGRTDLALLLADAAATRQAADGRLGEVSDDIGAVNGAACAESVFRAAELTGERRWTTAFDRQLGWLVERGPRADDGTLYHLVTGRQVWADTIWMVLPPLVLAGRADLALEQVAGHRRRLCDERTGLYAARWDDDRAELVLGAHWGTGNGWVVGGIARALRLGRDWPPGGRDELAAHARGVLDACLGHRGDDGLFTDILDDPTSFPETNVAQMLAYASLTGAADGWLPPTYAELGRDLLAAAERRVDARGLVTGACGAPDFTRAGTSAEAQAFHLLAHAAAGHRSNRLTAARPGRPGGAGRGAPSG</sequence>
<evidence type="ECO:0000256" key="2">
    <source>
        <dbReference type="SAM" id="MobiDB-lite"/>
    </source>
</evidence>
<dbReference type="InterPro" id="IPR010905">
    <property type="entry name" value="Glyco_hydro_88"/>
</dbReference>
<keyword evidence="4" id="KW-1185">Reference proteome</keyword>
<accession>A0ABV6P0I9</accession>
<dbReference type="InterPro" id="IPR012341">
    <property type="entry name" value="6hp_glycosidase-like_sf"/>
</dbReference>
<protein>
    <submittedName>
        <fullName evidence="3">Glycoside hydrolase family 88 protein</fullName>
    </submittedName>
</protein>
<evidence type="ECO:0000313" key="3">
    <source>
        <dbReference type="EMBL" id="MFC0566540.1"/>
    </source>
</evidence>
<organism evidence="3 4">
    <name type="scientific">Plantactinospora siamensis</name>
    <dbReference type="NCBI Taxonomy" id="555372"/>
    <lineage>
        <taxon>Bacteria</taxon>
        <taxon>Bacillati</taxon>
        <taxon>Actinomycetota</taxon>
        <taxon>Actinomycetes</taxon>
        <taxon>Micromonosporales</taxon>
        <taxon>Micromonosporaceae</taxon>
        <taxon>Plantactinospora</taxon>
    </lineage>
</organism>
<evidence type="ECO:0000256" key="1">
    <source>
        <dbReference type="ARBA" id="ARBA00022801"/>
    </source>
</evidence>
<dbReference type="GO" id="GO:0016787">
    <property type="term" value="F:hydrolase activity"/>
    <property type="evidence" value="ECO:0007669"/>
    <property type="project" value="UniProtKB-KW"/>
</dbReference>
<reference evidence="3 4" key="1">
    <citation type="submission" date="2024-09" db="EMBL/GenBank/DDBJ databases">
        <authorList>
            <person name="Sun Q."/>
            <person name="Mori K."/>
        </authorList>
    </citation>
    <scope>NUCLEOTIDE SEQUENCE [LARGE SCALE GENOMIC DNA]</scope>
    <source>
        <strain evidence="3 4">TBRC 2205</strain>
    </source>
</reference>
<dbReference type="PANTHER" id="PTHR41814">
    <property type="entry name" value="EXPRESSED PROTEIN"/>
    <property type="match status" value="1"/>
</dbReference>
<feature type="region of interest" description="Disordered" evidence="2">
    <location>
        <begin position="333"/>
        <end position="355"/>
    </location>
</feature>
<dbReference type="InterPro" id="IPR008928">
    <property type="entry name" value="6-hairpin_glycosidase_sf"/>
</dbReference>
<dbReference type="Pfam" id="PF07470">
    <property type="entry name" value="Glyco_hydro_88"/>
    <property type="match status" value="1"/>
</dbReference>
<dbReference type="Proteomes" id="UP001589894">
    <property type="component" value="Unassembled WGS sequence"/>
</dbReference>
<dbReference type="SUPFAM" id="SSF48208">
    <property type="entry name" value="Six-hairpin glycosidases"/>
    <property type="match status" value="1"/>
</dbReference>
<dbReference type="EMBL" id="JBHLUE010000017">
    <property type="protein sequence ID" value="MFC0566540.1"/>
    <property type="molecule type" value="Genomic_DNA"/>
</dbReference>